<feature type="non-terminal residue" evidence="2">
    <location>
        <position position="1"/>
    </location>
</feature>
<organism evidence="2 3">
    <name type="scientific">Pholiota conissans</name>
    <dbReference type="NCBI Taxonomy" id="109636"/>
    <lineage>
        <taxon>Eukaryota</taxon>
        <taxon>Fungi</taxon>
        <taxon>Dikarya</taxon>
        <taxon>Basidiomycota</taxon>
        <taxon>Agaricomycotina</taxon>
        <taxon>Agaricomycetes</taxon>
        <taxon>Agaricomycetidae</taxon>
        <taxon>Agaricales</taxon>
        <taxon>Agaricineae</taxon>
        <taxon>Strophariaceae</taxon>
        <taxon>Pholiota</taxon>
    </lineage>
</organism>
<dbReference type="Proteomes" id="UP000807469">
    <property type="component" value="Unassembled WGS sequence"/>
</dbReference>
<comment type="caution">
    <text evidence="2">The sequence shown here is derived from an EMBL/GenBank/DDBJ whole genome shotgun (WGS) entry which is preliminary data.</text>
</comment>
<gene>
    <name evidence="2" type="ORF">BDN70DRAFT_775201</name>
</gene>
<proteinExistence type="predicted"/>
<feature type="non-terminal residue" evidence="2">
    <location>
        <position position="141"/>
    </location>
</feature>
<dbReference type="EMBL" id="MU155202">
    <property type="protein sequence ID" value="KAF9479993.1"/>
    <property type="molecule type" value="Genomic_DNA"/>
</dbReference>
<sequence>PSQVILPSIASPVVVRLTPRTSSPLTPNQTTRPGRPIFPRSKQEPDLYRLALRTCMAATVEGKKMALMGTRIAYTIETATRELERIVADQEDVIMAEADACDVALMAGATSSMPHSSSLAKPVLTASWVMVKGEDWEMVDC</sequence>
<evidence type="ECO:0000313" key="3">
    <source>
        <dbReference type="Proteomes" id="UP000807469"/>
    </source>
</evidence>
<evidence type="ECO:0000256" key="1">
    <source>
        <dbReference type="SAM" id="MobiDB-lite"/>
    </source>
</evidence>
<dbReference type="OrthoDB" id="3256438at2759"/>
<evidence type="ECO:0000313" key="2">
    <source>
        <dbReference type="EMBL" id="KAF9479993.1"/>
    </source>
</evidence>
<keyword evidence="3" id="KW-1185">Reference proteome</keyword>
<protein>
    <submittedName>
        <fullName evidence="2">Uncharacterized protein</fullName>
    </submittedName>
</protein>
<accession>A0A9P6D1T8</accession>
<feature type="compositionally biased region" description="Polar residues" evidence="1">
    <location>
        <begin position="19"/>
        <end position="32"/>
    </location>
</feature>
<reference evidence="2" key="1">
    <citation type="submission" date="2020-11" db="EMBL/GenBank/DDBJ databases">
        <authorList>
            <consortium name="DOE Joint Genome Institute"/>
            <person name="Ahrendt S."/>
            <person name="Riley R."/>
            <person name="Andreopoulos W."/>
            <person name="Labutti K."/>
            <person name="Pangilinan J."/>
            <person name="Ruiz-Duenas F.J."/>
            <person name="Barrasa J.M."/>
            <person name="Sanchez-Garcia M."/>
            <person name="Camarero S."/>
            <person name="Miyauchi S."/>
            <person name="Serrano A."/>
            <person name="Linde D."/>
            <person name="Babiker R."/>
            <person name="Drula E."/>
            <person name="Ayuso-Fernandez I."/>
            <person name="Pacheco R."/>
            <person name="Padilla G."/>
            <person name="Ferreira P."/>
            <person name="Barriuso J."/>
            <person name="Kellner H."/>
            <person name="Castanera R."/>
            <person name="Alfaro M."/>
            <person name="Ramirez L."/>
            <person name="Pisabarro A.G."/>
            <person name="Kuo A."/>
            <person name="Tritt A."/>
            <person name="Lipzen A."/>
            <person name="He G."/>
            <person name="Yan M."/>
            <person name="Ng V."/>
            <person name="Cullen D."/>
            <person name="Martin F."/>
            <person name="Rosso M.-N."/>
            <person name="Henrissat B."/>
            <person name="Hibbett D."/>
            <person name="Martinez A.T."/>
            <person name="Grigoriev I.V."/>
        </authorList>
    </citation>
    <scope>NUCLEOTIDE SEQUENCE</scope>
    <source>
        <strain evidence="2">CIRM-BRFM 674</strain>
    </source>
</reference>
<feature type="region of interest" description="Disordered" evidence="1">
    <location>
        <begin position="19"/>
        <end position="40"/>
    </location>
</feature>
<name>A0A9P6D1T8_9AGAR</name>
<dbReference type="AlphaFoldDB" id="A0A9P6D1T8"/>